<dbReference type="GO" id="GO:0046872">
    <property type="term" value="F:metal ion binding"/>
    <property type="evidence" value="ECO:0007669"/>
    <property type="project" value="UniProtKB-KW"/>
</dbReference>
<reference evidence="10" key="1">
    <citation type="journal article" date="2018" name="PLoS Negl. Trop. Dis.">
        <title>Sialome diversity of ticks revealed by RNAseq of single tick salivary glands.</title>
        <authorList>
            <person name="Perner J."/>
            <person name="Kropackova S."/>
            <person name="Kopacek P."/>
            <person name="Ribeiro J.M."/>
        </authorList>
    </citation>
    <scope>NUCLEOTIDE SEQUENCE</scope>
    <source>
        <strain evidence="10">Siblings of single egg batch collected in Ceske Budejovice</strain>
        <tissue evidence="10">Salivary glands</tissue>
    </source>
</reference>
<dbReference type="InterPro" id="IPR000718">
    <property type="entry name" value="Peptidase_M13"/>
</dbReference>
<proteinExistence type="inferred from homology"/>
<dbReference type="Gene3D" id="1.10.1380.10">
    <property type="entry name" value="Neutral endopeptidase , domain2"/>
    <property type="match status" value="1"/>
</dbReference>
<dbReference type="InterPro" id="IPR008753">
    <property type="entry name" value="Peptidase_M13_N"/>
</dbReference>
<dbReference type="Pfam" id="PF01431">
    <property type="entry name" value="Peptidase_M13"/>
    <property type="match status" value="1"/>
</dbReference>
<keyword evidence="3" id="KW-0645">Protease</keyword>
<dbReference type="AlphaFoldDB" id="A0A147BG13"/>
<accession>A0A147BG13</accession>
<evidence type="ECO:0000259" key="9">
    <source>
        <dbReference type="Pfam" id="PF05649"/>
    </source>
</evidence>
<evidence type="ECO:0000256" key="5">
    <source>
        <dbReference type="ARBA" id="ARBA00022801"/>
    </source>
</evidence>
<dbReference type="InterPro" id="IPR042089">
    <property type="entry name" value="Peptidase_M13_dom_2"/>
</dbReference>
<evidence type="ECO:0000256" key="1">
    <source>
        <dbReference type="ARBA" id="ARBA00001947"/>
    </source>
</evidence>
<evidence type="ECO:0000256" key="2">
    <source>
        <dbReference type="ARBA" id="ARBA00007357"/>
    </source>
</evidence>
<protein>
    <submittedName>
        <fullName evidence="10">Putative peptidase family m13 includes neprilysin</fullName>
    </submittedName>
</protein>
<dbReference type="GO" id="GO:0005886">
    <property type="term" value="C:plasma membrane"/>
    <property type="evidence" value="ECO:0007669"/>
    <property type="project" value="TreeGrafter"/>
</dbReference>
<comment type="cofactor">
    <cofactor evidence="1">
        <name>Zn(2+)</name>
        <dbReference type="ChEBI" id="CHEBI:29105"/>
    </cofactor>
</comment>
<dbReference type="EMBL" id="GEGO01005681">
    <property type="protein sequence ID" value="JAR89723.1"/>
    <property type="molecule type" value="Transcribed_RNA"/>
</dbReference>
<evidence type="ECO:0000256" key="4">
    <source>
        <dbReference type="ARBA" id="ARBA00022723"/>
    </source>
</evidence>
<keyword evidence="4" id="KW-0479">Metal-binding</keyword>
<dbReference type="PANTHER" id="PTHR11733:SF241">
    <property type="entry name" value="GH26575P-RELATED"/>
    <property type="match status" value="1"/>
</dbReference>
<dbReference type="PRINTS" id="PR00786">
    <property type="entry name" value="NEPRILYSIN"/>
</dbReference>
<evidence type="ECO:0000256" key="7">
    <source>
        <dbReference type="ARBA" id="ARBA00023049"/>
    </source>
</evidence>
<dbReference type="PROSITE" id="PS51885">
    <property type="entry name" value="NEPRILYSIN"/>
    <property type="match status" value="1"/>
</dbReference>
<dbReference type="Pfam" id="PF05649">
    <property type="entry name" value="Peptidase_M13_N"/>
    <property type="match status" value="1"/>
</dbReference>
<sequence>CRDKANFILDSINEYLDPCDDFYRYVCYKWQYPRHFHRMGGTLLVMNNVKAVLRDILENNVIPSTMPQSATTKAILLYRACVDDDSSEDNILEHLKMLLKKEGMTRWPLLKYMNYERNNVFRNVYDVILETGMRHIFPFVVQKDMRGTSKYRIYMNQIEFQLVGRKEFVEKTGILDSYAEFIVEVIYLLNKAISRGDAYEIAYNIVKLESELAKRTKPPEARRSPRHIYNKIKIGRLSQHYPQIPWLKLLNNEFKRVNKSITKFESIIFMALEYYSEMQVFLPTVSTNTLYNFITWRTLLKYGPTVSTEFHDLKRDFVISTLGYKPETILWRKCLDSVSEVMPYAIGRLYIDRKFSNRSAHLVNKLFSALKSALADIIRKSDWMDSITKEKALNKLKEMSAVLGYAPLLRDDDFLNRLYDFIPDVSEEIPFTELYYLASKNNELKSLIKLKLRFDKAKVLGPGPTTVSAAYQAANNQIFLSAAMLQPPFFHEEWPAYLNLGAIGITIGHEIMHGFDDKGRQFNGDGRLQEWWEKETLYTFQAKYKCFIEQYGNKYVPEVNMNVNGNLTLGENMADNMGLLIAYKAFENLHGAYERLPGLQRMTAEKLFFISQVMARCVWKPKGVIRKELQFDTNGRYLN</sequence>
<dbReference type="CDD" id="cd08662">
    <property type="entry name" value="M13"/>
    <property type="match status" value="1"/>
</dbReference>
<comment type="similarity">
    <text evidence="2">Belongs to the peptidase M13 family.</text>
</comment>
<feature type="domain" description="Peptidase M13 N-terminal" evidence="9">
    <location>
        <begin position="18"/>
        <end position="405"/>
    </location>
</feature>
<evidence type="ECO:0000313" key="10">
    <source>
        <dbReference type="EMBL" id="JAR89723.1"/>
    </source>
</evidence>
<evidence type="ECO:0000259" key="8">
    <source>
        <dbReference type="Pfam" id="PF01431"/>
    </source>
</evidence>
<organism evidence="10">
    <name type="scientific">Ixodes ricinus</name>
    <name type="common">Common tick</name>
    <name type="synonym">Acarus ricinus</name>
    <dbReference type="NCBI Taxonomy" id="34613"/>
    <lineage>
        <taxon>Eukaryota</taxon>
        <taxon>Metazoa</taxon>
        <taxon>Ecdysozoa</taxon>
        <taxon>Arthropoda</taxon>
        <taxon>Chelicerata</taxon>
        <taxon>Arachnida</taxon>
        <taxon>Acari</taxon>
        <taxon>Parasitiformes</taxon>
        <taxon>Ixodida</taxon>
        <taxon>Ixodoidea</taxon>
        <taxon>Ixodidae</taxon>
        <taxon>Ixodinae</taxon>
        <taxon>Ixodes</taxon>
    </lineage>
</organism>
<dbReference type="InterPro" id="IPR024079">
    <property type="entry name" value="MetalloPept_cat_dom_sf"/>
</dbReference>
<dbReference type="GO" id="GO:0004222">
    <property type="term" value="F:metalloendopeptidase activity"/>
    <property type="evidence" value="ECO:0007669"/>
    <property type="project" value="InterPro"/>
</dbReference>
<evidence type="ECO:0000256" key="3">
    <source>
        <dbReference type="ARBA" id="ARBA00022670"/>
    </source>
</evidence>
<evidence type="ECO:0000256" key="6">
    <source>
        <dbReference type="ARBA" id="ARBA00022833"/>
    </source>
</evidence>
<dbReference type="Gene3D" id="3.40.390.10">
    <property type="entry name" value="Collagenase (Catalytic Domain)"/>
    <property type="match status" value="1"/>
</dbReference>
<keyword evidence="7" id="KW-0482">Metalloprotease</keyword>
<dbReference type="SUPFAM" id="SSF55486">
    <property type="entry name" value="Metalloproteases ('zincins'), catalytic domain"/>
    <property type="match status" value="1"/>
</dbReference>
<dbReference type="GO" id="GO:0016485">
    <property type="term" value="P:protein processing"/>
    <property type="evidence" value="ECO:0007669"/>
    <property type="project" value="TreeGrafter"/>
</dbReference>
<feature type="non-terminal residue" evidence="10">
    <location>
        <position position="1"/>
    </location>
</feature>
<name>A0A147BG13_IXORI</name>
<feature type="domain" description="Peptidase M13 C-terminal" evidence="8">
    <location>
        <begin position="469"/>
        <end position="617"/>
    </location>
</feature>
<keyword evidence="6" id="KW-0862">Zinc</keyword>
<keyword evidence="5" id="KW-0378">Hydrolase</keyword>
<dbReference type="PANTHER" id="PTHR11733">
    <property type="entry name" value="ZINC METALLOPROTEASE FAMILY M13 NEPRILYSIN-RELATED"/>
    <property type="match status" value="1"/>
</dbReference>
<dbReference type="InterPro" id="IPR018497">
    <property type="entry name" value="Peptidase_M13_C"/>
</dbReference>